<dbReference type="AlphaFoldDB" id="A0A382L2N7"/>
<accession>A0A382L2N7</accession>
<protein>
    <submittedName>
        <fullName evidence="1">Uncharacterized protein</fullName>
    </submittedName>
</protein>
<gene>
    <name evidence="1" type="ORF">METZ01_LOCUS284088</name>
</gene>
<dbReference type="EMBL" id="UINC01084514">
    <property type="protein sequence ID" value="SVC31234.1"/>
    <property type="molecule type" value="Genomic_DNA"/>
</dbReference>
<name>A0A382L2N7_9ZZZZ</name>
<sequence length="407" mass="44800">HMSWDKYERVTLHNNTSENDEIDPARDNFVATTEQWDYDYSAFTNAYLTTNFTTEIKTHLVSELKSNLSNIYFDGSYIDHATTTDLSNITNKFTTYENTGSGVTTDKILFELANGRTFDTYANIISSGSTGFGNGAAKGTVTLNNSQYTLVKKDTTTSQGFRYIFIDGTTTSGSNITVVNMSANPPTVTSGSTTLNVENAQDLWITGNYRLVKVAANSISVVDTGNNNESSVFYLPFGFWTTSTNDTGSAGGTIHYGISLDGDNSDEIAIIKKCYVFWMHELHALGSTGLMDHDKGKSRSISKILRKSGTNNRHLYVIFADDNSFSYDSPYFFFNISTTRRPKIVAESTVLEFTSTVANSTTINFPAAEVYTVMRKDVIICDHAGSGFDVKDVTAKTETTVTLNAVL</sequence>
<evidence type="ECO:0000313" key="1">
    <source>
        <dbReference type="EMBL" id="SVC31234.1"/>
    </source>
</evidence>
<feature type="non-terminal residue" evidence="1">
    <location>
        <position position="1"/>
    </location>
</feature>
<organism evidence="1">
    <name type="scientific">marine metagenome</name>
    <dbReference type="NCBI Taxonomy" id="408172"/>
    <lineage>
        <taxon>unclassified sequences</taxon>
        <taxon>metagenomes</taxon>
        <taxon>ecological metagenomes</taxon>
    </lineage>
</organism>
<reference evidence="1" key="1">
    <citation type="submission" date="2018-05" db="EMBL/GenBank/DDBJ databases">
        <authorList>
            <person name="Lanie J.A."/>
            <person name="Ng W.-L."/>
            <person name="Kazmierczak K.M."/>
            <person name="Andrzejewski T.M."/>
            <person name="Davidsen T.M."/>
            <person name="Wayne K.J."/>
            <person name="Tettelin H."/>
            <person name="Glass J.I."/>
            <person name="Rusch D."/>
            <person name="Podicherti R."/>
            <person name="Tsui H.-C.T."/>
            <person name="Winkler M.E."/>
        </authorList>
    </citation>
    <scope>NUCLEOTIDE SEQUENCE</scope>
</reference>
<proteinExistence type="predicted"/>
<feature type="non-terminal residue" evidence="1">
    <location>
        <position position="407"/>
    </location>
</feature>